<reference evidence="1 2" key="1">
    <citation type="submission" date="2015-09" db="EMBL/GenBank/DDBJ databases">
        <title>Trachymyrmex cornetzi WGS genome.</title>
        <authorList>
            <person name="Nygaard S."/>
            <person name="Hu H."/>
            <person name="Boomsma J."/>
            <person name="Zhang G."/>
        </authorList>
    </citation>
    <scope>NUCLEOTIDE SEQUENCE [LARGE SCALE GENOMIC DNA]</scope>
    <source>
        <strain evidence="1">Tcor2-1</strain>
        <tissue evidence="1">Whole body</tissue>
    </source>
</reference>
<keyword evidence="2" id="KW-1185">Reference proteome</keyword>
<protein>
    <submittedName>
        <fullName evidence="1">Uncharacterized protein</fullName>
    </submittedName>
</protein>
<proteinExistence type="predicted"/>
<accession>A0A195EKM5</accession>
<organism evidence="1 2">
    <name type="scientific">Trachymyrmex cornetzi</name>
    <dbReference type="NCBI Taxonomy" id="471704"/>
    <lineage>
        <taxon>Eukaryota</taxon>
        <taxon>Metazoa</taxon>
        <taxon>Ecdysozoa</taxon>
        <taxon>Arthropoda</taxon>
        <taxon>Hexapoda</taxon>
        <taxon>Insecta</taxon>
        <taxon>Pterygota</taxon>
        <taxon>Neoptera</taxon>
        <taxon>Endopterygota</taxon>
        <taxon>Hymenoptera</taxon>
        <taxon>Apocrita</taxon>
        <taxon>Aculeata</taxon>
        <taxon>Formicoidea</taxon>
        <taxon>Formicidae</taxon>
        <taxon>Myrmicinae</taxon>
        <taxon>Trachymyrmex</taxon>
    </lineage>
</organism>
<name>A0A195EKM5_9HYME</name>
<dbReference type="EMBL" id="KQ978739">
    <property type="protein sequence ID" value="KYN28793.1"/>
    <property type="molecule type" value="Genomic_DNA"/>
</dbReference>
<dbReference type="Proteomes" id="UP000078492">
    <property type="component" value="Unassembled WGS sequence"/>
</dbReference>
<sequence length="65" mass="7254">CVIACGCVSVIDNGGKEGNHIVKPNNILQQKLYTYGGIHISRAFIIRICEHANNTYQNSFDCVNW</sequence>
<feature type="non-terminal residue" evidence="1">
    <location>
        <position position="1"/>
    </location>
</feature>
<evidence type="ECO:0000313" key="1">
    <source>
        <dbReference type="EMBL" id="KYN28793.1"/>
    </source>
</evidence>
<dbReference type="AlphaFoldDB" id="A0A195EKM5"/>
<evidence type="ECO:0000313" key="2">
    <source>
        <dbReference type="Proteomes" id="UP000078492"/>
    </source>
</evidence>
<gene>
    <name evidence="1" type="ORF">ALC57_01756</name>
</gene>